<name>A0A5B7E9G0_PORTR</name>
<protein>
    <submittedName>
        <fullName evidence="2">Uncharacterized protein</fullName>
    </submittedName>
</protein>
<gene>
    <name evidence="2" type="ORF">E2C01_023303</name>
</gene>
<keyword evidence="3" id="KW-1185">Reference proteome</keyword>
<evidence type="ECO:0000256" key="1">
    <source>
        <dbReference type="SAM" id="MobiDB-lite"/>
    </source>
</evidence>
<evidence type="ECO:0000313" key="2">
    <source>
        <dbReference type="EMBL" id="MPC30049.1"/>
    </source>
</evidence>
<evidence type="ECO:0000313" key="3">
    <source>
        <dbReference type="Proteomes" id="UP000324222"/>
    </source>
</evidence>
<dbReference type="Proteomes" id="UP000324222">
    <property type="component" value="Unassembled WGS sequence"/>
</dbReference>
<feature type="region of interest" description="Disordered" evidence="1">
    <location>
        <begin position="1"/>
        <end position="36"/>
    </location>
</feature>
<comment type="caution">
    <text evidence="2">The sequence shown here is derived from an EMBL/GenBank/DDBJ whole genome shotgun (WGS) entry which is preliminary data.</text>
</comment>
<feature type="compositionally biased region" description="Polar residues" evidence="1">
    <location>
        <begin position="11"/>
        <end position="21"/>
    </location>
</feature>
<reference evidence="2 3" key="1">
    <citation type="submission" date="2019-05" db="EMBL/GenBank/DDBJ databases">
        <title>Another draft genome of Portunus trituberculatus and its Hox gene families provides insights of decapod evolution.</title>
        <authorList>
            <person name="Jeong J.-H."/>
            <person name="Song I."/>
            <person name="Kim S."/>
            <person name="Choi T."/>
            <person name="Kim D."/>
            <person name="Ryu S."/>
            <person name="Kim W."/>
        </authorList>
    </citation>
    <scope>NUCLEOTIDE SEQUENCE [LARGE SCALE GENOMIC DNA]</scope>
    <source>
        <tissue evidence="2">Muscle</tissue>
    </source>
</reference>
<feature type="compositionally biased region" description="Polar residues" evidence="1">
    <location>
        <begin position="56"/>
        <end position="66"/>
    </location>
</feature>
<feature type="region of interest" description="Disordered" evidence="1">
    <location>
        <begin position="48"/>
        <end position="91"/>
    </location>
</feature>
<dbReference type="AlphaFoldDB" id="A0A5B7E9G0"/>
<feature type="compositionally biased region" description="Basic residues" evidence="1">
    <location>
        <begin position="80"/>
        <end position="91"/>
    </location>
</feature>
<dbReference type="EMBL" id="VSRR010002184">
    <property type="protein sequence ID" value="MPC30049.1"/>
    <property type="molecule type" value="Genomic_DNA"/>
</dbReference>
<accession>A0A5B7E9G0</accession>
<sequence>MTEGLRHPSLVATNNNNNRQVLGSRCGTRVPPSLNNYRTGRRIQAARRVPRCLDSSEGSQSDSALRQIQRRATPCSSTRIRIRIPRIRQTK</sequence>
<organism evidence="2 3">
    <name type="scientific">Portunus trituberculatus</name>
    <name type="common">Swimming crab</name>
    <name type="synonym">Neptunus trituberculatus</name>
    <dbReference type="NCBI Taxonomy" id="210409"/>
    <lineage>
        <taxon>Eukaryota</taxon>
        <taxon>Metazoa</taxon>
        <taxon>Ecdysozoa</taxon>
        <taxon>Arthropoda</taxon>
        <taxon>Crustacea</taxon>
        <taxon>Multicrustacea</taxon>
        <taxon>Malacostraca</taxon>
        <taxon>Eumalacostraca</taxon>
        <taxon>Eucarida</taxon>
        <taxon>Decapoda</taxon>
        <taxon>Pleocyemata</taxon>
        <taxon>Brachyura</taxon>
        <taxon>Eubrachyura</taxon>
        <taxon>Portunoidea</taxon>
        <taxon>Portunidae</taxon>
        <taxon>Portuninae</taxon>
        <taxon>Portunus</taxon>
    </lineage>
</organism>
<proteinExistence type="predicted"/>